<evidence type="ECO:0000256" key="3">
    <source>
        <dbReference type="ARBA" id="ARBA00022645"/>
    </source>
</evidence>
<dbReference type="InterPro" id="IPR003146">
    <property type="entry name" value="M14A_act_pep"/>
</dbReference>
<gene>
    <name evidence="13" type="ORF">OFUS_LOCUS5957</name>
</gene>
<evidence type="ECO:0000256" key="1">
    <source>
        <dbReference type="ARBA" id="ARBA00001947"/>
    </source>
</evidence>
<keyword evidence="3" id="KW-0121">Carboxypeptidase</keyword>
<evidence type="ECO:0000256" key="5">
    <source>
        <dbReference type="ARBA" id="ARBA00022723"/>
    </source>
</evidence>
<keyword evidence="10" id="KW-1015">Disulfide bond</keyword>
<name>A0A8J1TSF6_OWEFU</name>
<dbReference type="InterPro" id="IPR057246">
    <property type="entry name" value="CARBOXYPEPT_ZN_1"/>
</dbReference>
<comment type="cofactor">
    <cofactor evidence="1">
        <name>Zn(2+)</name>
        <dbReference type="ChEBI" id="CHEBI:29105"/>
    </cofactor>
</comment>
<keyword evidence="5" id="KW-0479">Metal-binding</keyword>
<accession>A0A8J1TSF6</accession>
<dbReference type="Proteomes" id="UP000749559">
    <property type="component" value="Unassembled WGS sequence"/>
</dbReference>
<dbReference type="AlphaFoldDB" id="A0A8J1TSF6"/>
<keyword evidence="4" id="KW-0645">Protease</keyword>
<keyword evidence="14" id="KW-1185">Reference proteome</keyword>
<comment type="similarity">
    <text evidence="2 11">Belongs to the peptidase M14 family.</text>
</comment>
<evidence type="ECO:0000256" key="11">
    <source>
        <dbReference type="PROSITE-ProRule" id="PRU01379"/>
    </source>
</evidence>
<keyword evidence="8" id="KW-0862">Zinc</keyword>
<keyword evidence="9" id="KW-0482">Metalloprotease</keyword>
<dbReference type="OrthoDB" id="3626597at2759"/>
<evidence type="ECO:0000256" key="7">
    <source>
        <dbReference type="ARBA" id="ARBA00022801"/>
    </source>
</evidence>
<feature type="domain" description="Peptidase M14" evidence="12">
    <location>
        <begin position="127"/>
        <end position="427"/>
    </location>
</feature>
<evidence type="ECO:0000256" key="10">
    <source>
        <dbReference type="ARBA" id="ARBA00023157"/>
    </source>
</evidence>
<proteinExistence type="inferred from homology"/>
<protein>
    <recommendedName>
        <fullName evidence="12">Peptidase M14 domain-containing protein</fullName>
    </recommendedName>
</protein>
<evidence type="ECO:0000256" key="2">
    <source>
        <dbReference type="ARBA" id="ARBA00005988"/>
    </source>
</evidence>
<dbReference type="GO" id="GO:0004181">
    <property type="term" value="F:metallocarboxypeptidase activity"/>
    <property type="evidence" value="ECO:0007669"/>
    <property type="project" value="InterPro"/>
</dbReference>
<evidence type="ECO:0000313" key="13">
    <source>
        <dbReference type="EMBL" id="CAH1779122.1"/>
    </source>
</evidence>
<dbReference type="EMBL" id="CAIIXF020000003">
    <property type="protein sequence ID" value="CAH1779122.1"/>
    <property type="molecule type" value="Genomic_DNA"/>
</dbReference>
<evidence type="ECO:0000256" key="9">
    <source>
        <dbReference type="ARBA" id="ARBA00023049"/>
    </source>
</evidence>
<dbReference type="FunFam" id="3.40.630.10:FF:000056">
    <property type="entry name" value="Zinc carboxypeptidase"/>
    <property type="match status" value="1"/>
</dbReference>
<evidence type="ECO:0000256" key="8">
    <source>
        <dbReference type="ARBA" id="ARBA00022833"/>
    </source>
</evidence>
<dbReference type="PRINTS" id="PR00765">
    <property type="entry name" value="CRBOXYPTASEA"/>
</dbReference>
<dbReference type="PROSITE" id="PS00132">
    <property type="entry name" value="CARBOXYPEPT_ZN_1"/>
    <property type="match status" value="1"/>
</dbReference>
<dbReference type="PANTHER" id="PTHR11705">
    <property type="entry name" value="PROTEASE FAMILY M14 CARBOXYPEPTIDASE A,B"/>
    <property type="match status" value="1"/>
</dbReference>
<sequence length="428" mass="47883">MKILLLVLAVIASASAAKISYRGYKLFNVAPQTEENVELLRELETEGAKTGVMFWKQGRVGRKADLIVPPSAVVWVSQALREAKMRFNVTVEDVEDLLEKEASDNRLAHMKMSRQRSGQTYKSVLGTYARHSAINDWLENVANSYSSIASTENIGSTYEGRTMKLIKIGSDGSNKPAIWLDAGIHAREWIAPAVAEYIIDQLTSRYASNSNIRKMVDDFDWYILPVANPDGYEYTHTNDRMWRKTRAPTNDYYCTGSDPNRNFDFHFGEAGTSSDPCSDTYPGPRPFSEKNTSNMRDKINALKSRLKMYLSLHAYSELWLTPWGYDSARPADYIEMDRVADIGVNALKAVHGKSFQRGTPPAILYAASGGSYDWAKGVADVKYSYTLELRPGNDCSWFCNGFVLDSSQIIPSGEEIFAAVEAVVNAMQ</sequence>
<dbReference type="SUPFAM" id="SSF54897">
    <property type="entry name" value="Protease propeptides/inhibitors"/>
    <property type="match status" value="1"/>
</dbReference>
<evidence type="ECO:0000256" key="6">
    <source>
        <dbReference type="ARBA" id="ARBA00022729"/>
    </source>
</evidence>
<dbReference type="PROSITE" id="PS52035">
    <property type="entry name" value="PEPTIDASE_M14"/>
    <property type="match status" value="1"/>
</dbReference>
<organism evidence="13 14">
    <name type="scientific">Owenia fusiformis</name>
    <name type="common">Polychaete worm</name>
    <dbReference type="NCBI Taxonomy" id="6347"/>
    <lineage>
        <taxon>Eukaryota</taxon>
        <taxon>Metazoa</taxon>
        <taxon>Spiralia</taxon>
        <taxon>Lophotrochozoa</taxon>
        <taxon>Annelida</taxon>
        <taxon>Polychaeta</taxon>
        <taxon>Sedentaria</taxon>
        <taxon>Canalipalpata</taxon>
        <taxon>Sabellida</taxon>
        <taxon>Oweniida</taxon>
        <taxon>Oweniidae</taxon>
        <taxon>Owenia</taxon>
    </lineage>
</organism>
<dbReference type="SUPFAM" id="SSF53187">
    <property type="entry name" value="Zn-dependent exopeptidases"/>
    <property type="match status" value="1"/>
</dbReference>
<dbReference type="Pfam" id="PF00246">
    <property type="entry name" value="Peptidase_M14"/>
    <property type="match status" value="1"/>
</dbReference>
<dbReference type="InterPro" id="IPR036990">
    <property type="entry name" value="M14A-like_propep"/>
</dbReference>
<evidence type="ECO:0000256" key="4">
    <source>
        <dbReference type="ARBA" id="ARBA00022670"/>
    </source>
</evidence>
<keyword evidence="7" id="KW-0378">Hydrolase</keyword>
<reference evidence="13" key="1">
    <citation type="submission" date="2022-03" db="EMBL/GenBank/DDBJ databases">
        <authorList>
            <person name="Martin C."/>
        </authorList>
    </citation>
    <scope>NUCLEOTIDE SEQUENCE</scope>
</reference>
<dbReference type="GO" id="GO:0006508">
    <property type="term" value="P:proteolysis"/>
    <property type="evidence" value="ECO:0007669"/>
    <property type="project" value="UniProtKB-KW"/>
</dbReference>
<evidence type="ECO:0000313" key="14">
    <source>
        <dbReference type="Proteomes" id="UP000749559"/>
    </source>
</evidence>
<dbReference type="InterPro" id="IPR000834">
    <property type="entry name" value="Peptidase_M14"/>
</dbReference>
<dbReference type="PANTHER" id="PTHR11705:SF91">
    <property type="entry name" value="FI01817P-RELATED"/>
    <property type="match status" value="1"/>
</dbReference>
<dbReference type="Gene3D" id="3.30.70.340">
    <property type="entry name" value="Metallocarboxypeptidase-like"/>
    <property type="match status" value="1"/>
</dbReference>
<dbReference type="Pfam" id="PF02244">
    <property type="entry name" value="Propep_M14"/>
    <property type="match status" value="1"/>
</dbReference>
<dbReference type="Gene3D" id="3.40.630.10">
    <property type="entry name" value="Zn peptidases"/>
    <property type="match status" value="1"/>
</dbReference>
<dbReference type="GO" id="GO:0005615">
    <property type="term" value="C:extracellular space"/>
    <property type="evidence" value="ECO:0007669"/>
    <property type="project" value="TreeGrafter"/>
</dbReference>
<dbReference type="CDD" id="cd03860">
    <property type="entry name" value="M14_CP_A-B_like"/>
    <property type="match status" value="1"/>
</dbReference>
<comment type="caution">
    <text evidence="13">The sequence shown here is derived from an EMBL/GenBank/DDBJ whole genome shotgun (WGS) entry which is preliminary data.</text>
</comment>
<dbReference type="GO" id="GO:0008270">
    <property type="term" value="F:zinc ion binding"/>
    <property type="evidence" value="ECO:0007669"/>
    <property type="project" value="InterPro"/>
</dbReference>
<feature type="active site" description="Proton donor/acceptor" evidence="11">
    <location>
        <position position="388"/>
    </location>
</feature>
<dbReference type="SMART" id="SM00631">
    <property type="entry name" value="Zn_pept"/>
    <property type="match status" value="1"/>
</dbReference>
<keyword evidence="6" id="KW-0732">Signal</keyword>
<evidence type="ECO:0000259" key="12">
    <source>
        <dbReference type="PROSITE" id="PS52035"/>
    </source>
</evidence>